<reference evidence="5" key="1">
    <citation type="submission" date="2022-10" db="EMBL/GenBank/DDBJ databases">
        <title>Genome assembly of Pristionchus species.</title>
        <authorList>
            <person name="Yoshida K."/>
            <person name="Sommer R.J."/>
        </authorList>
    </citation>
    <scope>NUCLEOTIDE SEQUENCE [LARGE SCALE GENOMIC DNA]</scope>
    <source>
        <strain evidence="5">RS5460</strain>
    </source>
</reference>
<dbReference type="Gene3D" id="1.20.1250.20">
    <property type="entry name" value="MFS general substrate transporter like domains"/>
    <property type="match status" value="2"/>
</dbReference>
<evidence type="ECO:0000256" key="1">
    <source>
        <dbReference type="ARBA" id="ARBA00004141"/>
    </source>
</evidence>
<dbReference type="InterPro" id="IPR020846">
    <property type="entry name" value="MFS_dom"/>
</dbReference>
<dbReference type="PANTHER" id="PTHR45757">
    <property type="entry name" value="PROTEIN CBG23364-RELATED"/>
    <property type="match status" value="1"/>
</dbReference>
<dbReference type="GO" id="GO:0022857">
    <property type="term" value="F:transmembrane transporter activity"/>
    <property type="evidence" value="ECO:0007669"/>
    <property type="project" value="InterPro"/>
</dbReference>
<comment type="subcellular location">
    <subcellularLocation>
        <location evidence="1">Membrane</location>
        <topology evidence="1">Multi-pass membrane protein</topology>
    </subcellularLocation>
</comment>
<dbReference type="InterPro" id="IPR011701">
    <property type="entry name" value="MFS"/>
</dbReference>
<evidence type="ECO:0000259" key="3">
    <source>
        <dbReference type="PROSITE" id="PS50850"/>
    </source>
</evidence>
<feature type="transmembrane region" description="Helical" evidence="2">
    <location>
        <begin position="331"/>
        <end position="351"/>
    </location>
</feature>
<evidence type="ECO:0000256" key="2">
    <source>
        <dbReference type="SAM" id="Phobius"/>
    </source>
</evidence>
<dbReference type="GO" id="GO:0016020">
    <property type="term" value="C:membrane"/>
    <property type="evidence" value="ECO:0007669"/>
    <property type="project" value="UniProtKB-SubCell"/>
</dbReference>
<dbReference type="Proteomes" id="UP001328107">
    <property type="component" value="Unassembled WGS sequence"/>
</dbReference>
<feature type="transmembrane region" description="Helical" evidence="2">
    <location>
        <begin position="79"/>
        <end position="101"/>
    </location>
</feature>
<comment type="caution">
    <text evidence="4">The sequence shown here is derived from an EMBL/GenBank/DDBJ whole genome shotgun (WGS) entry which is preliminary data.</text>
</comment>
<feature type="transmembrane region" description="Helical" evidence="2">
    <location>
        <begin position="306"/>
        <end position="325"/>
    </location>
</feature>
<dbReference type="EMBL" id="BTRK01000002">
    <property type="protein sequence ID" value="GMR37952.1"/>
    <property type="molecule type" value="Genomic_DNA"/>
</dbReference>
<feature type="transmembrane region" description="Helical" evidence="2">
    <location>
        <begin position="168"/>
        <end position="191"/>
    </location>
</feature>
<dbReference type="PANTHER" id="PTHR45757:SF3">
    <property type="entry name" value="MFS DOMAIN-CONTAINING PROTEIN"/>
    <property type="match status" value="1"/>
</dbReference>
<evidence type="ECO:0000313" key="4">
    <source>
        <dbReference type="EMBL" id="GMR37952.1"/>
    </source>
</evidence>
<dbReference type="AlphaFoldDB" id="A0AAN5CC80"/>
<proteinExistence type="predicted"/>
<organism evidence="4 5">
    <name type="scientific">Pristionchus mayeri</name>
    <dbReference type="NCBI Taxonomy" id="1317129"/>
    <lineage>
        <taxon>Eukaryota</taxon>
        <taxon>Metazoa</taxon>
        <taxon>Ecdysozoa</taxon>
        <taxon>Nematoda</taxon>
        <taxon>Chromadorea</taxon>
        <taxon>Rhabditida</taxon>
        <taxon>Rhabditina</taxon>
        <taxon>Diplogasteromorpha</taxon>
        <taxon>Diplogasteroidea</taxon>
        <taxon>Neodiplogasteridae</taxon>
        <taxon>Pristionchus</taxon>
    </lineage>
</organism>
<dbReference type="Pfam" id="PF07690">
    <property type="entry name" value="MFS_1"/>
    <property type="match status" value="1"/>
</dbReference>
<feature type="non-terminal residue" evidence="4">
    <location>
        <position position="1"/>
    </location>
</feature>
<dbReference type="SUPFAM" id="SSF103473">
    <property type="entry name" value="MFS general substrate transporter"/>
    <property type="match status" value="1"/>
</dbReference>
<feature type="domain" description="Major facilitator superfamily (MFS) profile" evidence="3">
    <location>
        <begin position="1"/>
        <end position="424"/>
    </location>
</feature>
<feature type="transmembrane region" description="Helical" evidence="2">
    <location>
        <begin position="397"/>
        <end position="420"/>
    </location>
</feature>
<feature type="transmembrane region" description="Helical" evidence="2">
    <location>
        <begin position="52"/>
        <end position="72"/>
    </location>
</feature>
<keyword evidence="5" id="KW-1185">Reference proteome</keyword>
<accession>A0AAN5CC80</accession>
<sequence>FKILAISTLCCTSILSNMNVYNFTRICSNPIDPSTGNSTRMEAPFSSTQRSVLQSATAVGALLSSLPYLFAFHHYSPRLVFLSAGVISIISTSLAPLSYFFGFCPFLLSRIFQGVAISTTFQMIGLLTHDWATNTEHGIFLAFLTGSTQLSSIFTMLISGLICSSSLGWPFVFYVHALVCAIVFLLFFFIYRDHPEDHMLVTESELSLIMHDKEEKLHKRDTVPYKKLFTDLPLLVSWLSAFADLLCIQLINQYEPVYFNDYLHYNIFKSGFLSAVPILAQFSAKLLSGISSDYIKFVSPTTNVKIYNSLSLIVSGCFMIGLAFIPPSQPLLCVAAITVTVCFIGFNTAGFNKSTTLRSRQHAHFAMTQIMNIWAVTILIEPFIVQPILTDHSSESQWMAVFILHGLLVISAGMIFVFTADATPAEWTKRKSEMNLNRISTNSFASKT</sequence>
<feature type="transmembrane region" description="Helical" evidence="2">
    <location>
        <begin position="107"/>
        <end position="127"/>
    </location>
</feature>
<keyword evidence="2" id="KW-0812">Transmembrane</keyword>
<keyword evidence="2" id="KW-1133">Transmembrane helix</keyword>
<feature type="transmembrane region" description="Helical" evidence="2">
    <location>
        <begin position="139"/>
        <end position="162"/>
    </location>
</feature>
<dbReference type="InterPro" id="IPR036259">
    <property type="entry name" value="MFS_trans_sf"/>
</dbReference>
<feature type="transmembrane region" description="Helical" evidence="2">
    <location>
        <begin position="363"/>
        <end position="385"/>
    </location>
</feature>
<keyword evidence="2" id="KW-0472">Membrane</keyword>
<evidence type="ECO:0000313" key="5">
    <source>
        <dbReference type="Proteomes" id="UP001328107"/>
    </source>
</evidence>
<protein>
    <recommendedName>
        <fullName evidence="3">Major facilitator superfamily (MFS) profile domain-containing protein</fullName>
    </recommendedName>
</protein>
<name>A0AAN5CC80_9BILA</name>
<dbReference type="PROSITE" id="PS50850">
    <property type="entry name" value="MFS"/>
    <property type="match status" value="1"/>
</dbReference>
<gene>
    <name evidence="4" type="ORF">PMAYCL1PPCAC_08147</name>
</gene>